<gene>
    <name evidence="1" type="ORF">BDR25DRAFT_349620</name>
</gene>
<dbReference type="Proteomes" id="UP000799755">
    <property type="component" value="Unassembled WGS sequence"/>
</dbReference>
<reference evidence="1" key="1">
    <citation type="journal article" date="2020" name="Stud. Mycol.">
        <title>101 Dothideomycetes genomes: a test case for predicting lifestyles and emergence of pathogens.</title>
        <authorList>
            <person name="Haridas S."/>
            <person name="Albert R."/>
            <person name="Binder M."/>
            <person name="Bloem J."/>
            <person name="Labutti K."/>
            <person name="Salamov A."/>
            <person name="Andreopoulos B."/>
            <person name="Baker S."/>
            <person name="Barry K."/>
            <person name="Bills G."/>
            <person name="Bluhm B."/>
            <person name="Cannon C."/>
            <person name="Castanera R."/>
            <person name="Culley D."/>
            <person name="Daum C."/>
            <person name="Ezra D."/>
            <person name="Gonzalez J."/>
            <person name="Henrissat B."/>
            <person name="Kuo A."/>
            <person name="Liang C."/>
            <person name="Lipzen A."/>
            <person name="Lutzoni F."/>
            <person name="Magnuson J."/>
            <person name="Mondo S."/>
            <person name="Nolan M."/>
            <person name="Ohm R."/>
            <person name="Pangilinan J."/>
            <person name="Park H.-J."/>
            <person name="Ramirez L."/>
            <person name="Alfaro M."/>
            <person name="Sun H."/>
            <person name="Tritt A."/>
            <person name="Yoshinaga Y."/>
            <person name="Zwiers L.-H."/>
            <person name="Turgeon B."/>
            <person name="Goodwin S."/>
            <person name="Spatafora J."/>
            <person name="Crous P."/>
            <person name="Grigoriev I."/>
        </authorList>
    </citation>
    <scope>NUCLEOTIDE SEQUENCE</scope>
    <source>
        <strain evidence="1">ATCC 200398</strain>
    </source>
</reference>
<organism evidence="1 2">
    <name type="scientific">Lindgomyces ingoldianus</name>
    <dbReference type="NCBI Taxonomy" id="673940"/>
    <lineage>
        <taxon>Eukaryota</taxon>
        <taxon>Fungi</taxon>
        <taxon>Dikarya</taxon>
        <taxon>Ascomycota</taxon>
        <taxon>Pezizomycotina</taxon>
        <taxon>Dothideomycetes</taxon>
        <taxon>Pleosporomycetidae</taxon>
        <taxon>Pleosporales</taxon>
        <taxon>Lindgomycetaceae</taxon>
        <taxon>Lindgomyces</taxon>
    </lineage>
</organism>
<evidence type="ECO:0000313" key="2">
    <source>
        <dbReference type="Proteomes" id="UP000799755"/>
    </source>
</evidence>
<dbReference type="EMBL" id="MU003494">
    <property type="protein sequence ID" value="KAF2476541.1"/>
    <property type="molecule type" value="Genomic_DNA"/>
</dbReference>
<proteinExistence type="predicted"/>
<accession>A0ACB6RDI6</accession>
<protein>
    <submittedName>
        <fullName evidence="1">Uncharacterized protein</fullName>
    </submittedName>
</protein>
<keyword evidence="2" id="KW-1185">Reference proteome</keyword>
<name>A0ACB6RDI6_9PLEO</name>
<evidence type="ECO:0000313" key="1">
    <source>
        <dbReference type="EMBL" id="KAF2476541.1"/>
    </source>
</evidence>
<comment type="caution">
    <text evidence="1">The sequence shown here is derived from an EMBL/GenBank/DDBJ whole genome shotgun (WGS) entry which is preliminary data.</text>
</comment>
<sequence length="257" mass="28738">MAQSIPANKSFSHNYAPKVALQHEAPQNQPDSPTVLIIITSDAPQPERIGSGSLQRITPETLLTECINPQSCSWRQHRPKTELGSMVRMFVSCYEDAKFEARLASVNLTIDIRPSTTLYFSQLSLFPPVISLFAALVYSACIRAISIDLWRPSPSLDLQLKAALILFIDNSRLIRLVLALELSPPINAYHARLEARTAYKDLTNALPTCFELKNYPYIQPAPAPSTGEPSIHISVHSHRHNPTHHTNIKETKKKPRS</sequence>